<keyword evidence="1" id="KW-0472">Membrane</keyword>
<protein>
    <submittedName>
        <fullName evidence="2">Efflux pump antibiotic resistance protein</fullName>
    </submittedName>
</protein>
<keyword evidence="1" id="KW-1133">Transmembrane helix</keyword>
<dbReference type="SUPFAM" id="SSF52540">
    <property type="entry name" value="P-loop containing nucleoside triphosphate hydrolases"/>
    <property type="match status" value="1"/>
</dbReference>
<dbReference type="AlphaFoldDB" id="A0A8H4NM55"/>
<dbReference type="Pfam" id="PF17784">
    <property type="entry name" value="Sulfotransfer_4"/>
    <property type="match status" value="1"/>
</dbReference>
<dbReference type="OrthoDB" id="408152at2759"/>
<name>A0A8H4NM55_9HYPO</name>
<keyword evidence="3" id="KW-1185">Reference proteome</keyword>
<dbReference type="Proteomes" id="UP000605986">
    <property type="component" value="Unassembled WGS sequence"/>
</dbReference>
<accession>A0A8H4NM55</accession>
<feature type="transmembrane region" description="Helical" evidence="1">
    <location>
        <begin position="261"/>
        <end position="280"/>
    </location>
</feature>
<dbReference type="InterPro" id="IPR040632">
    <property type="entry name" value="Sulfotransfer_4"/>
</dbReference>
<dbReference type="Gene3D" id="3.40.50.300">
    <property type="entry name" value="P-loop containing nucleotide triphosphate hydrolases"/>
    <property type="match status" value="1"/>
</dbReference>
<evidence type="ECO:0000256" key="1">
    <source>
        <dbReference type="SAM" id="Phobius"/>
    </source>
</evidence>
<dbReference type="EMBL" id="JAADJG010000577">
    <property type="protein sequence ID" value="KAF4443384.1"/>
    <property type="molecule type" value="Genomic_DNA"/>
</dbReference>
<evidence type="ECO:0000313" key="2">
    <source>
        <dbReference type="EMBL" id="KAF4443384.1"/>
    </source>
</evidence>
<proteinExistence type="predicted"/>
<reference evidence="2" key="1">
    <citation type="submission" date="2020-01" db="EMBL/GenBank/DDBJ databases">
        <title>Identification and distribution of gene clusters putatively required for synthesis of sphingolipid metabolism inhibitors in phylogenetically diverse species of the filamentous fungus Fusarium.</title>
        <authorList>
            <person name="Kim H.-S."/>
            <person name="Busman M."/>
            <person name="Brown D.W."/>
            <person name="Divon H."/>
            <person name="Uhlig S."/>
            <person name="Proctor R.H."/>
        </authorList>
    </citation>
    <scope>NUCLEOTIDE SEQUENCE</scope>
    <source>
        <strain evidence="2">NRRL 53441</strain>
    </source>
</reference>
<sequence>MSTTNTLNIPETKDAADQDDGLKIIHAGLYRTGTASMSAAYRILGYKSHHALDSVWDVPWGQLEQAAEATFPHLAQLPGYTYKNGTRPPFTREDWQAIWGDYDVATDGASAFTMELIKAYPNAKVVVVQRRFESWWPSFKSELLHSLYDITWLQEWIATNILRLRAAHAMRKIHAGLFSTDEYSIESIEPRARDAYEDYYRKIREAAPSYRRLEYTLGDGWGPLCEFLGKEVPDVVFPRVNDRESHAMVTRRQRKEMWINSLKIVAPFVVVAVAVAVAYWRW</sequence>
<dbReference type="PANTHER" id="PTHR36978:SF4">
    <property type="entry name" value="P-LOOP CONTAINING NUCLEOSIDE TRIPHOSPHATE HYDROLASE PROTEIN"/>
    <property type="match status" value="1"/>
</dbReference>
<gene>
    <name evidence="2" type="ORF">F53441_11433</name>
</gene>
<organism evidence="2 3">
    <name type="scientific">Fusarium austroafricanum</name>
    <dbReference type="NCBI Taxonomy" id="2364996"/>
    <lineage>
        <taxon>Eukaryota</taxon>
        <taxon>Fungi</taxon>
        <taxon>Dikarya</taxon>
        <taxon>Ascomycota</taxon>
        <taxon>Pezizomycotina</taxon>
        <taxon>Sordariomycetes</taxon>
        <taxon>Hypocreomycetidae</taxon>
        <taxon>Hypocreales</taxon>
        <taxon>Nectriaceae</taxon>
        <taxon>Fusarium</taxon>
        <taxon>Fusarium concolor species complex</taxon>
    </lineage>
</organism>
<evidence type="ECO:0000313" key="3">
    <source>
        <dbReference type="Proteomes" id="UP000605986"/>
    </source>
</evidence>
<dbReference type="PANTHER" id="PTHR36978">
    <property type="entry name" value="P-LOOP CONTAINING NUCLEOTIDE TRIPHOSPHATE HYDROLASE"/>
    <property type="match status" value="1"/>
</dbReference>
<dbReference type="InterPro" id="IPR027417">
    <property type="entry name" value="P-loop_NTPase"/>
</dbReference>
<comment type="caution">
    <text evidence="2">The sequence shown here is derived from an EMBL/GenBank/DDBJ whole genome shotgun (WGS) entry which is preliminary data.</text>
</comment>
<keyword evidence="1" id="KW-0812">Transmembrane</keyword>